<dbReference type="Pfam" id="PF00561">
    <property type="entry name" value="Abhydrolase_1"/>
    <property type="match status" value="1"/>
</dbReference>
<dbReference type="SUPFAM" id="SSF53474">
    <property type="entry name" value="alpha/beta-Hydrolases"/>
    <property type="match status" value="1"/>
</dbReference>
<dbReference type="PANTHER" id="PTHR43248">
    <property type="entry name" value="2-SUCCINYL-6-HYDROXY-2,4-CYCLOHEXADIENE-1-CARBOXYLATE SYNTHASE"/>
    <property type="match status" value="1"/>
</dbReference>
<evidence type="ECO:0000256" key="2">
    <source>
        <dbReference type="ARBA" id="ARBA00022801"/>
    </source>
</evidence>
<keyword evidence="2" id="KW-0378">Hydrolase</keyword>
<comment type="caution">
    <text evidence="5">The sequence shown here is derived from an EMBL/GenBank/DDBJ whole genome shotgun (WGS) entry which is preliminary data.</text>
</comment>
<feature type="signal peptide" evidence="3">
    <location>
        <begin position="1"/>
        <end position="23"/>
    </location>
</feature>
<organism evidence="5 6">
    <name type="scientific">Pseudoteredinibacter isoporae</name>
    <dbReference type="NCBI Taxonomy" id="570281"/>
    <lineage>
        <taxon>Bacteria</taxon>
        <taxon>Pseudomonadati</taxon>
        <taxon>Pseudomonadota</taxon>
        <taxon>Gammaproteobacteria</taxon>
        <taxon>Cellvibrionales</taxon>
        <taxon>Cellvibrionaceae</taxon>
        <taxon>Pseudoteredinibacter</taxon>
    </lineage>
</organism>
<dbReference type="AlphaFoldDB" id="A0A7X0JS07"/>
<dbReference type="Proteomes" id="UP000528457">
    <property type="component" value="Unassembled WGS sequence"/>
</dbReference>
<feature type="domain" description="AB hydrolase-1" evidence="4">
    <location>
        <begin position="80"/>
        <end position="445"/>
    </location>
</feature>
<dbReference type="GO" id="GO:0016787">
    <property type="term" value="F:hydrolase activity"/>
    <property type="evidence" value="ECO:0007669"/>
    <property type="project" value="UniProtKB-KW"/>
</dbReference>
<evidence type="ECO:0000259" key="4">
    <source>
        <dbReference type="Pfam" id="PF00561"/>
    </source>
</evidence>
<keyword evidence="6" id="KW-1185">Reference proteome</keyword>
<evidence type="ECO:0000256" key="1">
    <source>
        <dbReference type="ARBA" id="ARBA00010088"/>
    </source>
</evidence>
<dbReference type="EMBL" id="JACHHT010000001">
    <property type="protein sequence ID" value="MBB6520724.1"/>
    <property type="molecule type" value="Genomic_DNA"/>
</dbReference>
<dbReference type="InterPro" id="IPR000073">
    <property type="entry name" value="AB_hydrolase_1"/>
</dbReference>
<feature type="chain" id="PRO_5030641264" evidence="3">
    <location>
        <begin position="24"/>
        <end position="477"/>
    </location>
</feature>
<name>A0A7X0JS07_9GAMM</name>
<sequence>MNKVLKLTLLGASLAFSSSQTLAGSFNACSEAQQHPELADSLCANIAAPLQHDDQSSTDNINLFVRKFPAQEKPEGSIWLIAGGPGESGASFYKIIEHYQNAFPTLDIYIPDHRGTGASSTICKEEQLASDGGVALVGAEWGSCFGSMYAKPDHVKAFSISNAAKDLRQLINQHSSPGKRYVYAVSYGTQLSLRLLQLENVKIDGLILDSLVPLQDDKEYELSRRSFVVDEMGKTLLKKCQQDANCGKGKDLLSISAELSRKYQSLETLDPKLKAASLSNSLGTLLDIPPLRNDIPTILLALQEGNGQPLLNALEAAQHYYAGFNQNYANFGSSVPLVQVITAAENNLRPEAKKTDIKKEENELSFTSPLPTLMAEVTLPRYQRDQYFAKVPENMPRTLVLHGDMDPKTHHLGARKHVQKLKSMNTGSTINMITIDDAPHFIALNAPACFKAYANAFLGDTPIKGDSCSDEKSKINF</sequence>
<dbReference type="InterPro" id="IPR051601">
    <property type="entry name" value="Serine_prot/Carboxylest_S33"/>
</dbReference>
<comment type="similarity">
    <text evidence="1">Belongs to the peptidase S33 family.</text>
</comment>
<reference evidence="5 6" key="1">
    <citation type="submission" date="2020-08" db="EMBL/GenBank/DDBJ databases">
        <title>Genomic Encyclopedia of Type Strains, Phase IV (KMG-IV): sequencing the most valuable type-strain genomes for metagenomic binning, comparative biology and taxonomic classification.</title>
        <authorList>
            <person name="Goeker M."/>
        </authorList>
    </citation>
    <scope>NUCLEOTIDE SEQUENCE [LARGE SCALE GENOMIC DNA]</scope>
    <source>
        <strain evidence="5 6">DSM 22368</strain>
    </source>
</reference>
<gene>
    <name evidence="5" type="ORF">HNR48_001002</name>
</gene>
<dbReference type="RefSeq" id="WP_166850402.1">
    <property type="nucleotide sequence ID" value="NZ_JAAONY010000001.1"/>
</dbReference>
<dbReference type="InterPro" id="IPR029058">
    <property type="entry name" value="AB_hydrolase_fold"/>
</dbReference>
<accession>A0A7X0JS07</accession>
<proteinExistence type="inferred from homology"/>
<protein>
    <submittedName>
        <fullName evidence="5">Pimeloyl-ACP methyl ester carboxylesterase</fullName>
    </submittedName>
</protein>
<evidence type="ECO:0000313" key="6">
    <source>
        <dbReference type="Proteomes" id="UP000528457"/>
    </source>
</evidence>
<dbReference type="Gene3D" id="3.40.50.1820">
    <property type="entry name" value="alpha/beta hydrolase"/>
    <property type="match status" value="1"/>
</dbReference>
<keyword evidence="3" id="KW-0732">Signal</keyword>
<evidence type="ECO:0000313" key="5">
    <source>
        <dbReference type="EMBL" id="MBB6520724.1"/>
    </source>
</evidence>
<dbReference type="InParanoid" id="A0A7X0JS07"/>
<evidence type="ECO:0000256" key="3">
    <source>
        <dbReference type="SAM" id="SignalP"/>
    </source>
</evidence>